<feature type="transmembrane region" description="Helical" evidence="6">
    <location>
        <begin position="379"/>
        <end position="401"/>
    </location>
</feature>
<feature type="transmembrane region" description="Helical" evidence="6">
    <location>
        <begin position="118"/>
        <end position="136"/>
    </location>
</feature>
<gene>
    <name evidence="8" type="ORF">SAMN05216282_13310</name>
</gene>
<feature type="transmembrane region" description="Helical" evidence="6">
    <location>
        <begin position="448"/>
        <end position="467"/>
    </location>
</feature>
<dbReference type="Proteomes" id="UP000198701">
    <property type="component" value="Unassembled WGS sequence"/>
</dbReference>
<keyword evidence="9" id="KW-1185">Reference proteome</keyword>
<dbReference type="OrthoDB" id="9762947at2"/>
<comment type="subcellular location">
    <subcellularLocation>
        <location evidence="1">Membrane</location>
        <topology evidence="1">Multi-pass membrane protein</topology>
    </subcellularLocation>
</comment>
<keyword evidence="4 6" id="KW-0472">Membrane</keyword>
<evidence type="ECO:0000313" key="9">
    <source>
        <dbReference type="Proteomes" id="UP000198701"/>
    </source>
</evidence>
<dbReference type="RefSeq" id="WP_092325274.1">
    <property type="nucleotide sequence ID" value="NZ_FNFU01000033.1"/>
</dbReference>
<proteinExistence type="predicted"/>
<organism evidence="8 9">
    <name type="scientific">Cryobacterium psychrotolerans</name>
    <dbReference type="NCBI Taxonomy" id="386301"/>
    <lineage>
        <taxon>Bacteria</taxon>
        <taxon>Bacillati</taxon>
        <taxon>Actinomycetota</taxon>
        <taxon>Actinomycetes</taxon>
        <taxon>Micrococcales</taxon>
        <taxon>Microbacteriaceae</taxon>
        <taxon>Cryobacterium</taxon>
    </lineage>
</organism>
<evidence type="ECO:0000259" key="7">
    <source>
        <dbReference type="Pfam" id="PF00324"/>
    </source>
</evidence>
<accession>A0A1G9HLX7</accession>
<feature type="domain" description="Amino acid permease/ SLC12A" evidence="7">
    <location>
        <begin position="46"/>
        <end position="467"/>
    </location>
</feature>
<dbReference type="PIRSF" id="PIRSF006060">
    <property type="entry name" value="AA_transporter"/>
    <property type="match status" value="1"/>
</dbReference>
<dbReference type="GO" id="GO:0016020">
    <property type="term" value="C:membrane"/>
    <property type="evidence" value="ECO:0007669"/>
    <property type="project" value="UniProtKB-SubCell"/>
</dbReference>
<feature type="region of interest" description="Disordered" evidence="5">
    <location>
        <begin position="484"/>
        <end position="514"/>
    </location>
</feature>
<keyword evidence="2 6" id="KW-0812">Transmembrane</keyword>
<feature type="transmembrane region" description="Helical" evidence="6">
    <location>
        <begin position="353"/>
        <end position="373"/>
    </location>
</feature>
<dbReference type="EMBL" id="FNFU01000033">
    <property type="protein sequence ID" value="SDL13885.1"/>
    <property type="molecule type" value="Genomic_DNA"/>
</dbReference>
<dbReference type="InterPro" id="IPR004841">
    <property type="entry name" value="AA-permease/SLC12A_dom"/>
</dbReference>
<feature type="transmembrane region" description="Helical" evidence="6">
    <location>
        <begin position="148"/>
        <end position="168"/>
    </location>
</feature>
<evidence type="ECO:0000256" key="2">
    <source>
        <dbReference type="ARBA" id="ARBA00022692"/>
    </source>
</evidence>
<keyword evidence="3 6" id="KW-1133">Transmembrane helix</keyword>
<dbReference type="InterPro" id="IPR050367">
    <property type="entry name" value="APC_superfamily"/>
</dbReference>
<dbReference type="PANTHER" id="PTHR42770:SF7">
    <property type="entry name" value="MEMBRANE PROTEIN"/>
    <property type="match status" value="1"/>
</dbReference>
<evidence type="ECO:0000256" key="4">
    <source>
        <dbReference type="ARBA" id="ARBA00023136"/>
    </source>
</evidence>
<feature type="transmembrane region" description="Helical" evidence="6">
    <location>
        <begin position="219"/>
        <end position="237"/>
    </location>
</feature>
<evidence type="ECO:0000256" key="5">
    <source>
        <dbReference type="SAM" id="MobiDB-lite"/>
    </source>
</evidence>
<name>A0A1G9HLX7_9MICO</name>
<feature type="transmembrane region" description="Helical" evidence="6">
    <location>
        <begin position="303"/>
        <end position="326"/>
    </location>
</feature>
<feature type="transmembrane region" description="Helical" evidence="6">
    <location>
        <begin position="175"/>
        <end position="199"/>
    </location>
</feature>
<sequence length="514" mass="54926">MSKDTLNVSGVTYTTADDGYFEKRKLTRSAGIWGLWGLAVAAVISGDFSGWNFGIDFAGFGGMLIAFALLVVMYYGMIFSIGEMASAMPHTGGAYSFARAAMGPWGGFVTGLAETIEYVATTAVIVYFSAAYAGSITAELLDFTLPSWVWWIILYAVFIALNSAGAAISFTFAIVVSIISIAILLVFSVMAAFSGLFSWDNLFNIVPDAGQTEFLPHGWIPILFALPYAMWFFLGIEELPLAAEESHNPVRDIPRAGLIARTTLIITGLLVLFLNTGIVGADKIATAGEPLLDGFRAMVGDELAAVLSLFALVGLLASLQGIMFAYGRNMYSLSRAGYYPKFLSLTGKRQTPAVALLVGAVIGFIALVLVDALGGTGGVAGAIVLNIAIWGAVIAYVLQMVSFLILRRKYPNANRPYRSPWGVPGAAIAGILSLAIFFGFFINEPARPAIVAIAAVYVVMLLIFAFYGRKRLVLSPEEEYAVSGGLHGDPQKEGYGGTVEDDLLSLDGRDETKK</sequence>
<dbReference type="GO" id="GO:0055085">
    <property type="term" value="P:transmembrane transport"/>
    <property type="evidence" value="ECO:0007669"/>
    <property type="project" value="InterPro"/>
</dbReference>
<protein>
    <submittedName>
        <fullName evidence="8">Ethanolamine:proton symporter, EAT family</fullName>
    </submittedName>
</protein>
<dbReference type="AlphaFoldDB" id="A0A1G9HLX7"/>
<dbReference type="Gene3D" id="1.20.1740.10">
    <property type="entry name" value="Amino acid/polyamine transporter I"/>
    <property type="match status" value="1"/>
</dbReference>
<feature type="transmembrane region" description="Helical" evidence="6">
    <location>
        <begin position="57"/>
        <end position="78"/>
    </location>
</feature>
<dbReference type="PANTHER" id="PTHR42770">
    <property type="entry name" value="AMINO ACID TRANSPORTER-RELATED"/>
    <property type="match status" value="1"/>
</dbReference>
<dbReference type="Pfam" id="PF00324">
    <property type="entry name" value="AA_permease"/>
    <property type="match status" value="1"/>
</dbReference>
<evidence type="ECO:0000313" key="8">
    <source>
        <dbReference type="EMBL" id="SDL13885.1"/>
    </source>
</evidence>
<feature type="transmembrane region" description="Helical" evidence="6">
    <location>
        <begin position="30"/>
        <end position="51"/>
    </location>
</feature>
<feature type="transmembrane region" description="Helical" evidence="6">
    <location>
        <begin position="421"/>
        <end position="442"/>
    </location>
</feature>
<reference evidence="8 9" key="1">
    <citation type="submission" date="2016-10" db="EMBL/GenBank/DDBJ databases">
        <authorList>
            <person name="de Groot N.N."/>
        </authorList>
    </citation>
    <scope>NUCLEOTIDE SEQUENCE [LARGE SCALE GENOMIC DNA]</scope>
    <source>
        <strain evidence="8 9">CGMCC 1.5382</strain>
    </source>
</reference>
<evidence type="ECO:0000256" key="3">
    <source>
        <dbReference type="ARBA" id="ARBA00022989"/>
    </source>
</evidence>
<feature type="transmembrane region" description="Helical" evidence="6">
    <location>
        <begin position="258"/>
        <end position="281"/>
    </location>
</feature>
<evidence type="ECO:0000256" key="1">
    <source>
        <dbReference type="ARBA" id="ARBA00004141"/>
    </source>
</evidence>
<dbReference type="STRING" id="386301.SAMN05216282_13310"/>
<evidence type="ECO:0000256" key="6">
    <source>
        <dbReference type="SAM" id="Phobius"/>
    </source>
</evidence>